<protein>
    <submittedName>
        <fullName evidence="1">Uncharacterized protein</fullName>
    </submittedName>
</protein>
<dbReference type="OrthoDB" id="3485480at2759"/>
<dbReference type="EMBL" id="JH921452">
    <property type="protein sequence ID" value="EKD13026.1"/>
    <property type="molecule type" value="Genomic_DNA"/>
</dbReference>
<gene>
    <name evidence="1" type="ORF">MBM_08788</name>
</gene>
<dbReference type="SUPFAM" id="SSF141571">
    <property type="entry name" value="Pentapeptide repeat-like"/>
    <property type="match status" value="1"/>
</dbReference>
<dbReference type="AlphaFoldDB" id="K1WJJ5"/>
<proteinExistence type="predicted"/>
<dbReference type="InParanoid" id="K1WJJ5"/>
<dbReference type="HOGENOM" id="CLU_783204_0_0_1"/>
<name>K1WJJ5_MARBU</name>
<dbReference type="GeneID" id="18764723"/>
<accession>K1WJJ5</accession>
<organism evidence="1 2">
    <name type="scientific">Marssonina brunnea f. sp. multigermtubi (strain MB_m1)</name>
    <name type="common">Marssonina leaf spot fungus</name>
    <dbReference type="NCBI Taxonomy" id="1072389"/>
    <lineage>
        <taxon>Eukaryota</taxon>
        <taxon>Fungi</taxon>
        <taxon>Dikarya</taxon>
        <taxon>Ascomycota</taxon>
        <taxon>Pezizomycotina</taxon>
        <taxon>Leotiomycetes</taxon>
        <taxon>Helotiales</taxon>
        <taxon>Drepanopezizaceae</taxon>
        <taxon>Drepanopeziza</taxon>
    </lineage>
</organism>
<sequence length="354" mass="39507">MALNYRSFPLFCLSRSRCNSVTTQLPSTPHRENHQIMATSSAGIVFEKDMDAAFEETTFTGDFAFRRTVFLNCTLRNVSIYASSLTNCELRDVKIYTSSIAGGTLDKCDIANSAVSKSTLNYCDVLSSKITTSQITHSTLIKSAPTKSAVKACEINMSPPVLRKFPIELRQMMFGYCLQIEEDNKSPALLMALRADKELYPEAIEMFYKLNYFTLNSVTIKTLDDLSPNAVMGIKNLCFDNRDGALPTTDTYGLTPPLVKASQVGTILMRTKCHVGHQGDPLWALRAVDKLRGVSKLLLECIEGPTSQWAVDIWDIQVNMLEKHLSVPGKLECEEAGMKLKSWSAEEGKCLRWH</sequence>
<dbReference type="Gene3D" id="2.160.20.80">
    <property type="entry name" value="E3 ubiquitin-protein ligase SopA"/>
    <property type="match status" value="1"/>
</dbReference>
<dbReference type="Proteomes" id="UP000006753">
    <property type="component" value="Unassembled WGS sequence"/>
</dbReference>
<reference evidence="1 2" key="1">
    <citation type="journal article" date="2012" name="BMC Genomics">
        <title>Sequencing the genome of Marssonina brunnea reveals fungus-poplar co-evolution.</title>
        <authorList>
            <person name="Zhu S."/>
            <person name="Cao Y.-Z."/>
            <person name="Jiang C."/>
            <person name="Tan B.-Y."/>
            <person name="Wang Z."/>
            <person name="Feng S."/>
            <person name="Zhang L."/>
            <person name="Su X.-H."/>
            <person name="Brejova B."/>
            <person name="Vinar T."/>
            <person name="Xu M."/>
            <person name="Wang M.-X."/>
            <person name="Zhang S.-G."/>
            <person name="Huang M.-R."/>
            <person name="Wu R."/>
            <person name="Zhou Y."/>
        </authorList>
    </citation>
    <scope>NUCLEOTIDE SEQUENCE [LARGE SCALE GENOMIC DNA]</scope>
    <source>
        <strain evidence="1 2">MB_m1</strain>
    </source>
</reference>
<dbReference type="KEGG" id="mbe:MBM_08788"/>
<evidence type="ECO:0000313" key="1">
    <source>
        <dbReference type="EMBL" id="EKD13026.1"/>
    </source>
</evidence>
<evidence type="ECO:0000313" key="2">
    <source>
        <dbReference type="Proteomes" id="UP000006753"/>
    </source>
</evidence>
<keyword evidence="2" id="KW-1185">Reference proteome</keyword>